<dbReference type="AlphaFoldDB" id="K1T5I5"/>
<accession>K1T5I5</accession>
<name>K1T5I5_9ZZZZ</name>
<evidence type="ECO:0000313" key="1">
    <source>
        <dbReference type="EMBL" id="EKC68337.1"/>
    </source>
</evidence>
<sequence length="161" mass="17197">MKWHFNFFRFAVMCAAFVALAGFMACSDDDSESGPELVLSASTSSLAGGGSVTFTVAFEDRDVTAEAVIKNVTSGSEVQNATWTTNVAGTYEFQAAYDGMLSNVVSVKVESDSESDAFYRHVLLTKFTATWCGALCAGATVFRAIETGRIRTFLVVAAHQG</sequence>
<protein>
    <submittedName>
        <fullName evidence="1">Uncharacterized protein</fullName>
    </submittedName>
</protein>
<organism evidence="1">
    <name type="scientific">human gut metagenome</name>
    <dbReference type="NCBI Taxonomy" id="408170"/>
    <lineage>
        <taxon>unclassified sequences</taxon>
        <taxon>metagenomes</taxon>
        <taxon>organismal metagenomes</taxon>
    </lineage>
</organism>
<feature type="non-terminal residue" evidence="1">
    <location>
        <position position="161"/>
    </location>
</feature>
<comment type="caution">
    <text evidence="1">The sequence shown here is derived from an EMBL/GenBank/DDBJ whole genome shotgun (WGS) entry which is preliminary data.</text>
</comment>
<dbReference type="PROSITE" id="PS51257">
    <property type="entry name" value="PROKAR_LIPOPROTEIN"/>
    <property type="match status" value="1"/>
</dbReference>
<gene>
    <name evidence="1" type="ORF">OBE_04989</name>
</gene>
<dbReference type="EMBL" id="AJWZ01003402">
    <property type="protein sequence ID" value="EKC68337.1"/>
    <property type="molecule type" value="Genomic_DNA"/>
</dbReference>
<reference evidence="1" key="1">
    <citation type="journal article" date="2013" name="Environ. Microbiol.">
        <title>Microbiota from the distal guts of lean and obese adolescents exhibit partial functional redundancy besides clear differences in community structure.</title>
        <authorList>
            <person name="Ferrer M."/>
            <person name="Ruiz A."/>
            <person name="Lanza F."/>
            <person name="Haange S.B."/>
            <person name="Oberbach A."/>
            <person name="Till H."/>
            <person name="Bargiela R."/>
            <person name="Campoy C."/>
            <person name="Segura M.T."/>
            <person name="Richter M."/>
            <person name="von Bergen M."/>
            <person name="Seifert J."/>
            <person name="Suarez A."/>
        </authorList>
    </citation>
    <scope>NUCLEOTIDE SEQUENCE</scope>
</reference>
<proteinExistence type="predicted"/>